<keyword evidence="2" id="KW-1185">Reference proteome</keyword>
<protein>
    <submittedName>
        <fullName evidence="1">Uncharacterized protein</fullName>
    </submittedName>
</protein>
<dbReference type="EMBL" id="MU155212">
    <property type="protein sequence ID" value="KAF9479447.1"/>
    <property type="molecule type" value="Genomic_DNA"/>
</dbReference>
<reference evidence="1" key="1">
    <citation type="submission" date="2020-11" db="EMBL/GenBank/DDBJ databases">
        <authorList>
            <consortium name="DOE Joint Genome Institute"/>
            <person name="Ahrendt S."/>
            <person name="Riley R."/>
            <person name="Andreopoulos W."/>
            <person name="Labutti K."/>
            <person name="Pangilinan J."/>
            <person name="Ruiz-Duenas F.J."/>
            <person name="Barrasa J.M."/>
            <person name="Sanchez-Garcia M."/>
            <person name="Camarero S."/>
            <person name="Miyauchi S."/>
            <person name="Serrano A."/>
            <person name="Linde D."/>
            <person name="Babiker R."/>
            <person name="Drula E."/>
            <person name="Ayuso-Fernandez I."/>
            <person name="Pacheco R."/>
            <person name="Padilla G."/>
            <person name="Ferreira P."/>
            <person name="Barriuso J."/>
            <person name="Kellner H."/>
            <person name="Castanera R."/>
            <person name="Alfaro M."/>
            <person name="Ramirez L."/>
            <person name="Pisabarro A.G."/>
            <person name="Kuo A."/>
            <person name="Tritt A."/>
            <person name="Lipzen A."/>
            <person name="He G."/>
            <person name="Yan M."/>
            <person name="Ng V."/>
            <person name="Cullen D."/>
            <person name="Martin F."/>
            <person name="Rosso M.-N."/>
            <person name="Henrissat B."/>
            <person name="Hibbett D."/>
            <person name="Martinez A.T."/>
            <person name="Grigoriev I.V."/>
        </authorList>
    </citation>
    <scope>NUCLEOTIDE SEQUENCE</scope>
    <source>
        <strain evidence="1">CIRM-BRFM 674</strain>
    </source>
</reference>
<evidence type="ECO:0000313" key="1">
    <source>
        <dbReference type="EMBL" id="KAF9479447.1"/>
    </source>
</evidence>
<accession>A0A9P5Z1G3</accession>
<dbReference type="OrthoDB" id="10261556at2759"/>
<organism evidence="1 2">
    <name type="scientific">Pholiota conissans</name>
    <dbReference type="NCBI Taxonomy" id="109636"/>
    <lineage>
        <taxon>Eukaryota</taxon>
        <taxon>Fungi</taxon>
        <taxon>Dikarya</taxon>
        <taxon>Basidiomycota</taxon>
        <taxon>Agaricomycotina</taxon>
        <taxon>Agaricomycetes</taxon>
        <taxon>Agaricomycetidae</taxon>
        <taxon>Agaricales</taxon>
        <taxon>Agaricineae</taxon>
        <taxon>Strophariaceae</taxon>
        <taxon>Pholiota</taxon>
    </lineage>
</organism>
<comment type="caution">
    <text evidence="1">The sequence shown here is derived from an EMBL/GenBank/DDBJ whole genome shotgun (WGS) entry which is preliminary data.</text>
</comment>
<gene>
    <name evidence="1" type="ORF">BDN70DRAFT_878717</name>
</gene>
<dbReference type="Gene3D" id="3.40.50.300">
    <property type="entry name" value="P-loop containing nucleotide triphosphate hydrolases"/>
    <property type="match status" value="1"/>
</dbReference>
<dbReference type="AlphaFoldDB" id="A0A9P5Z1G3"/>
<sequence length="95" mass="10615">KTSFFLVIDDAHVLYPWGKDFRKAYREIALLHRRLPGHIGLVACPNIRIICKELTHTLGGSEFPVGVPCIAGVAKWLLDVLAGVVKWRFRGFVGS</sequence>
<name>A0A9P5Z1G3_9AGAR</name>
<feature type="non-terminal residue" evidence="1">
    <location>
        <position position="1"/>
    </location>
</feature>
<evidence type="ECO:0000313" key="2">
    <source>
        <dbReference type="Proteomes" id="UP000807469"/>
    </source>
</evidence>
<dbReference type="InterPro" id="IPR027417">
    <property type="entry name" value="P-loop_NTPase"/>
</dbReference>
<dbReference type="Proteomes" id="UP000807469">
    <property type="component" value="Unassembled WGS sequence"/>
</dbReference>
<proteinExistence type="predicted"/>